<proteinExistence type="predicted"/>
<evidence type="ECO:0000313" key="2">
    <source>
        <dbReference type="Proteomes" id="UP001497680"/>
    </source>
</evidence>
<protein>
    <submittedName>
        <fullName evidence="1">Uncharacterized protein</fullName>
    </submittedName>
</protein>
<sequence>MAEGLGVAASAIAVVELSMKIISLCSQYLKDVKNAESDIAKLKGEVTNLKTVSESVRELLDTPQGTRLKTSQELGTALKSSQTQLGTVEDTLRSHINDNKWPTFRTMKWPFKSKDTTNLVHDLARHAQIISLGLQIDETAILLNLDQKIVLARLPVVEEAMFDSHAEEHNPTCLPGTRTDILQNIQDWAENPQAKALFWLNGMAGTGKSTISRTVARLLSGRGKLGASFFFKRGEHGRSAVSRIFPTIAAQLVKREPAIAPYVKEAIDNNSDILGKGIEAQFRRLVQVPFSKVSQDKRKNDLLVIIIDALDECEREEDIRLLITLFSRVHHQDPVKLRVFVTSRPELPIRLGFSKVKGTYLDLTLHTIPDTVVENDLRTYFNHELARIRDDYNNTVSQDRKLPSTWPGLSVIEDLAQIANPLFIFAATVCRFLADRRSGAPNTKLRKVLQYRTKSQESKFDATYLPVLDQMVNGLSEREHKEALEEFRTIVGSIIVLVRPLSTSTLAAVLQVSQDTIDTRLDLLHSVLDIPPSSNLPVKPLHLSFRNFLLDPEKKGRSQFWVEETEMHRQMTKNCLRILNNSLRKDICEVRWPGTLRESIDPKVINKKLPPEVQYACQYWTYHLQESRDGLHKDGPVHNFLQLHSLHWLEALCLLRKGGKALGCIIILLSLSDDRSFPTPALFQIQYLARRYQHCPIPLQIYSEAAVLDWTFEHFSKSDRPHWISSSPKLLFPSRKLSSFSLSTPMAISSDSKFIAGRSFRQSIEIRSLDTGQRQHRLMGHERPIMSIAFSPNAKLLLSTSEDKTARIWSNETGECLQTITLPPNSDFEVSFGLDGRLHPPDVDALMKDDILQLTSSKVAPKDPLVPTPGLTMVKDSGFHQSLSCVAVDGLNLWYFPPTYATVQITAAGGSVIAVYDRDEYLITIVRVDVKRLLGLRLGDC</sequence>
<dbReference type="EMBL" id="MU394355">
    <property type="protein sequence ID" value="KAI6083238.1"/>
    <property type="molecule type" value="Genomic_DNA"/>
</dbReference>
<accession>A0ACC0CS71</accession>
<organism evidence="1 2">
    <name type="scientific">Hypoxylon rubiginosum</name>
    <dbReference type="NCBI Taxonomy" id="110542"/>
    <lineage>
        <taxon>Eukaryota</taxon>
        <taxon>Fungi</taxon>
        <taxon>Dikarya</taxon>
        <taxon>Ascomycota</taxon>
        <taxon>Pezizomycotina</taxon>
        <taxon>Sordariomycetes</taxon>
        <taxon>Xylariomycetidae</taxon>
        <taxon>Xylariales</taxon>
        <taxon>Hypoxylaceae</taxon>
        <taxon>Hypoxylon</taxon>
    </lineage>
</organism>
<name>A0ACC0CS71_9PEZI</name>
<comment type="caution">
    <text evidence="1">The sequence shown here is derived from an EMBL/GenBank/DDBJ whole genome shotgun (WGS) entry which is preliminary data.</text>
</comment>
<reference evidence="1 2" key="1">
    <citation type="journal article" date="2022" name="New Phytol.">
        <title>Ecological generalism drives hyperdiversity of secondary metabolite gene clusters in xylarialean endophytes.</title>
        <authorList>
            <person name="Franco M.E.E."/>
            <person name="Wisecaver J.H."/>
            <person name="Arnold A.E."/>
            <person name="Ju Y.M."/>
            <person name="Slot J.C."/>
            <person name="Ahrendt S."/>
            <person name="Moore L.P."/>
            <person name="Eastman K.E."/>
            <person name="Scott K."/>
            <person name="Konkel Z."/>
            <person name="Mondo S.J."/>
            <person name="Kuo A."/>
            <person name="Hayes R.D."/>
            <person name="Haridas S."/>
            <person name="Andreopoulos B."/>
            <person name="Riley R."/>
            <person name="LaButti K."/>
            <person name="Pangilinan J."/>
            <person name="Lipzen A."/>
            <person name="Amirebrahimi M."/>
            <person name="Yan J."/>
            <person name="Adam C."/>
            <person name="Keymanesh K."/>
            <person name="Ng V."/>
            <person name="Louie K."/>
            <person name="Northen T."/>
            <person name="Drula E."/>
            <person name="Henrissat B."/>
            <person name="Hsieh H.M."/>
            <person name="Youens-Clark K."/>
            <person name="Lutzoni F."/>
            <person name="Miadlikowska J."/>
            <person name="Eastwood D.C."/>
            <person name="Hamelin R.C."/>
            <person name="Grigoriev I.V."/>
            <person name="U'Ren J.M."/>
        </authorList>
    </citation>
    <scope>NUCLEOTIDE SEQUENCE [LARGE SCALE GENOMIC DNA]</scope>
    <source>
        <strain evidence="1 2">ER1909</strain>
    </source>
</reference>
<dbReference type="Proteomes" id="UP001497680">
    <property type="component" value="Unassembled WGS sequence"/>
</dbReference>
<keyword evidence="2" id="KW-1185">Reference proteome</keyword>
<evidence type="ECO:0000313" key="1">
    <source>
        <dbReference type="EMBL" id="KAI6083238.1"/>
    </source>
</evidence>
<gene>
    <name evidence="1" type="ORF">F4821DRAFT_245232</name>
</gene>